<reference evidence="3" key="1">
    <citation type="submission" date="2016-11" db="EMBL/GenBank/DDBJ databases">
        <authorList>
            <person name="Varghese N."/>
            <person name="Submissions S."/>
        </authorList>
    </citation>
    <scope>NUCLEOTIDE SEQUENCE [LARGE SCALE GENOMIC DNA]</scope>
    <source>
        <strain evidence="3">DSM 17963</strain>
    </source>
</reference>
<keyword evidence="3" id="KW-1185">Reference proteome</keyword>
<sequence>MKKKTTPTFLMIKILFFIFLLSSCQSTDIYFDIKNQSIVSCNGRPLKRILIECDSLNLKDKDCYYDLFVKNKNIKIPSALNINEIINLYDLKNVTQIFYSNSCYKITFVGGGDDGYTDLKIWTNNKGQVYKTNKSTCK</sequence>
<dbReference type="EMBL" id="FQWC01000001">
    <property type="protein sequence ID" value="SHF75065.1"/>
    <property type="molecule type" value="Genomic_DNA"/>
</dbReference>
<proteinExistence type="predicted"/>
<evidence type="ECO:0000313" key="3">
    <source>
        <dbReference type="Proteomes" id="UP000184071"/>
    </source>
</evidence>
<organism evidence="2 3">
    <name type="scientific">Flavobacterium defluvii</name>
    <dbReference type="NCBI Taxonomy" id="370979"/>
    <lineage>
        <taxon>Bacteria</taxon>
        <taxon>Pseudomonadati</taxon>
        <taxon>Bacteroidota</taxon>
        <taxon>Flavobacteriia</taxon>
        <taxon>Flavobacteriales</taxon>
        <taxon>Flavobacteriaceae</taxon>
        <taxon>Flavobacterium</taxon>
    </lineage>
</organism>
<keyword evidence="1" id="KW-0732">Signal</keyword>
<dbReference type="OrthoDB" id="1366631at2"/>
<dbReference type="PROSITE" id="PS51257">
    <property type="entry name" value="PROKAR_LIPOPROTEIN"/>
    <property type="match status" value="1"/>
</dbReference>
<dbReference type="STRING" id="370979.SAMN05443663_10150"/>
<evidence type="ECO:0000313" key="2">
    <source>
        <dbReference type="EMBL" id="SHF75065.1"/>
    </source>
</evidence>
<feature type="chain" id="PRO_5009909743" description="Lipoprotein" evidence="1">
    <location>
        <begin position="28"/>
        <end position="138"/>
    </location>
</feature>
<dbReference type="Proteomes" id="UP000184071">
    <property type="component" value="Unassembled WGS sequence"/>
</dbReference>
<evidence type="ECO:0008006" key="4">
    <source>
        <dbReference type="Google" id="ProtNLM"/>
    </source>
</evidence>
<evidence type="ECO:0000256" key="1">
    <source>
        <dbReference type="SAM" id="SignalP"/>
    </source>
</evidence>
<gene>
    <name evidence="2" type="ORF">SAMN05443663_10150</name>
</gene>
<dbReference type="AlphaFoldDB" id="A0A1M5E7C7"/>
<dbReference type="RefSeq" id="WP_139260367.1">
    <property type="nucleotide sequence ID" value="NZ_FQWC01000001.1"/>
</dbReference>
<feature type="signal peptide" evidence="1">
    <location>
        <begin position="1"/>
        <end position="27"/>
    </location>
</feature>
<protein>
    <recommendedName>
        <fullName evidence="4">Lipoprotein</fullName>
    </recommendedName>
</protein>
<accession>A0A1M5E7C7</accession>
<name>A0A1M5E7C7_9FLAO</name>